<gene>
    <name evidence="2" type="ORF">FF38_13610</name>
</gene>
<dbReference type="PROSITE" id="PS51257">
    <property type="entry name" value="PROKAR_LIPOPROTEIN"/>
    <property type="match status" value="1"/>
</dbReference>
<name>A0A0L0CA70_LUCCU</name>
<evidence type="ECO:0000313" key="3">
    <source>
        <dbReference type="Proteomes" id="UP000037069"/>
    </source>
</evidence>
<sequence>MRSIITSISYSSLLSCDKNKIRLHDTIKAVIRTKENPNLPVPNIFDTYGSISTSCLCSNVSYCDGRPIYVRRPHRDNVSNDCDHLASLNDNYSDPIGRLFGGGTRLIGHLQGPPQRVTQHELSLGRHRANELYANTRANDQQHYGRTTNYPEHPST</sequence>
<accession>A0A0L0CA70</accession>
<feature type="region of interest" description="Disordered" evidence="1">
    <location>
        <begin position="136"/>
        <end position="156"/>
    </location>
</feature>
<proteinExistence type="predicted"/>
<keyword evidence="3" id="KW-1185">Reference proteome</keyword>
<organism evidence="2 3">
    <name type="scientific">Lucilia cuprina</name>
    <name type="common">Green bottle fly</name>
    <name type="synonym">Australian sheep blowfly</name>
    <dbReference type="NCBI Taxonomy" id="7375"/>
    <lineage>
        <taxon>Eukaryota</taxon>
        <taxon>Metazoa</taxon>
        <taxon>Ecdysozoa</taxon>
        <taxon>Arthropoda</taxon>
        <taxon>Hexapoda</taxon>
        <taxon>Insecta</taxon>
        <taxon>Pterygota</taxon>
        <taxon>Neoptera</taxon>
        <taxon>Endopterygota</taxon>
        <taxon>Diptera</taxon>
        <taxon>Brachycera</taxon>
        <taxon>Muscomorpha</taxon>
        <taxon>Oestroidea</taxon>
        <taxon>Calliphoridae</taxon>
        <taxon>Luciliinae</taxon>
        <taxon>Lucilia</taxon>
    </lineage>
</organism>
<dbReference type="AlphaFoldDB" id="A0A0L0CA70"/>
<reference evidence="2 3" key="1">
    <citation type="journal article" date="2015" name="Nat. Commun.">
        <title>Lucilia cuprina genome unlocks parasitic fly biology to underpin future interventions.</title>
        <authorList>
            <person name="Anstead C.A."/>
            <person name="Korhonen P.K."/>
            <person name="Young N.D."/>
            <person name="Hall R.S."/>
            <person name="Jex A.R."/>
            <person name="Murali S.C."/>
            <person name="Hughes D.S."/>
            <person name="Lee S.F."/>
            <person name="Perry T."/>
            <person name="Stroehlein A.J."/>
            <person name="Ansell B.R."/>
            <person name="Breugelmans B."/>
            <person name="Hofmann A."/>
            <person name="Qu J."/>
            <person name="Dugan S."/>
            <person name="Lee S.L."/>
            <person name="Chao H."/>
            <person name="Dinh H."/>
            <person name="Han Y."/>
            <person name="Doddapaneni H.V."/>
            <person name="Worley K.C."/>
            <person name="Muzny D.M."/>
            <person name="Ioannidis P."/>
            <person name="Waterhouse R.M."/>
            <person name="Zdobnov E.M."/>
            <person name="James P.J."/>
            <person name="Bagnall N.H."/>
            <person name="Kotze A.C."/>
            <person name="Gibbs R.A."/>
            <person name="Richards S."/>
            <person name="Batterham P."/>
            <person name="Gasser R.B."/>
        </authorList>
    </citation>
    <scope>NUCLEOTIDE SEQUENCE [LARGE SCALE GENOMIC DNA]</scope>
    <source>
        <strain evidence="2 3">LS</strain>
        <tissue evidence="2">Full body</tissue>
    </source>
</reference>
<dbReference type="Proteomes" id="UP000037069">
    <property type="component" value="Unassembled WGS sequence"/>
</dbReference>
<comment type="caution">
    <text evidence="2">The sequence shown here is derived from an EMBL/GenBank/DDBJ whole genome shotgun (WGS) entry which is preliminary data.</text>
</comment>
<dbReference type="EMBL" id="JRES01000685">
    <property type="protein sequence ID" value="KNC29152.1"/>
    <property type="molecule type" value="Genomic_DNA"/>
</dbReference>
<evidence type="ECO:0000256" key="1">
    <source>
        <dbReference type="SAM" id="MobiDB-lite"/>
    </source>
</evidence>
<evidence type="ECO:0000313" key="2">
    <source>
        <dbReference type="EMBL" id="KNC29152.1"/>
    </source>
</evidence>
<protein>
    <submittedName>
        <fullName evidence="2">Uncharacterized protein</fullName>
    </submittedName>
</protein>